<dbReference type="RefSeq" id="WP_172505772.1">
    <property type="nucleotide sequence ID" value="NZ_JAFMUH010000008.1"/>
</dbReference>
<dbReference type="SUPFAM" id="SSF53474">
    <property type="entry name" value="alpha/beta-Hydrolases"/>
    <property type="match status" value="1"/>
</dbReference>
<feature type="region of interest" description="Disordered" evidence="1">
    <location>
        <begin position="385"/>
        <end position="426"/>
    </location>
</feature>
<dbReference type="Gene3D" id="1.25.40.10">
    <property type="entry name" value="Tetratricopeptide repeat domain"/>
    <property type="match status" value="1"/>
</dbReference>
<accession>A0A2I2MCB8</accession>
<evidence type="ECO:0000313" key="3">
    <source>
        <dbReference type="Proteomes" id="UP000490060"/>
    </source>
</evidence>
<evidence type="ECO:0000313" key="2">
    <source>
        <dbReference type="EMBL" id="SOU89574.1"/>
    </source>
</evidence>
<sequence>MKQLFFLVALAISTSIFSQKVITHNINSSFFKKGRSVKIYIPKNYEKDETTKYPLAIVLGSQYLFDMYVGNAKLYANTDKAPRQIVVGIDMETTYKKDISIIPSNNALTSSAKKFQKFIKKELIPYMELNYRTSPFMTIAAEGKAANFSTYFLKDAEPLFNAFICITPQFTKFSASAIQSYSLGRLAQKDNTYFLYTSNNKKYINPKQQEYFSEIGTFLASFEAKNLHITFDKFENAPNYLSVIGETIPRAFEKMFYLYAKITKSEFDQKIKDLDPLEAIKYVEQKYLDIQYLYGSNLNVRLEDIFAIENIVIDKQDGDYLRVLGDFVMIKYPNSHIGDFYVGKYHELGKAYDKAEFYYKAAFGKMNPSDPNANAFYENIKRVTSLKESQPKEEALPEDNLEENLDDNPEENPEDNNNENNEDNGE</sequence>
<reference evidence="2 3" key="1">
    <citation type="submission" date="2017-11" db="EMBL/GenBank/DDBJ databases">
        <authorList>
            <person name="Duchaud E."/>
        </authorList>
    </citation>
    <scope>NUCLEOTIDE SEQUENCE [LARGE SCALE GENOMIC DNA]</scope>
    <source>
        <strain evidence="2 3">TNO010</strain>
    </source>
</reference>
<organism evidence="2 3">
    <name type="scientific">Tenacibaculum finnmarkense genomovar ulcerans</name>
    <dbReference type="NCBI Taxonomy" id="2781388"/>
    <lineage>
        <taxon>Bacteria</taxon>
        <taxon>Pseudomonadati</taxon>
        <taxon>Bacteroidota</taxon>
        <taxon>Flavobacteriia</taxon>
        <taxon>Flavobacteriales</taxon>
        <taxon>Flavobacteriaceae</taxon>
        <taxon>Tenacibaculum</taxon>
        <taxon>Tenacibaculum finnmarkense</taxon>
    </lineage>
</organism>
<dbReference type="InterPro" id="IPR000801">
    <property type="entry name" value="Esterase-like"/>
</dbReference>
<name>A0A2I2MCB8_9FLAO</name>
<evidence type="ECO:0000256" key="1">
    <source>
        <dbReference type="SAM" id="MobiDB-lite"/>
    </source>
</evidence>
<dbReference type="AlphaFoldDB" id="A0A2I2MCB8"/>
<gene>
    <name evidence="2" type="ORF">TNO010_400151</name>
</gene>
<proteinExistence type="predicted"/>
<protein>
    <recommendedName>
        <fullName evidence="4">Esterase</fullName>
    </recommendedName>
</protein>
<dbReference type="EMBL" id="OENE01000035">
    <property type="protein sequence ID" value="SOU89574.1"/>
    <property type="molecule type" value="Genomic_DNA"/>
</dbReference>
<feature type="compositionally biased region" description="Acidic residues" evidence="1">
    <location>
        <begin position="396"/>
        <end position="426"/>
    </location>
</feature>
<evidence type="ECO:0008006" key="4">
    <source>
        <dbReference type="Google" id="ProtNLM"/>
    </source>
</evidence>
<dbReference type="GeneID" id="86819367"/>
<dbReference type="Pfam" id="PF00756">
    <property type="entry name" value="Esterase"/>
    <property type="match status" value="1"/>
</dbReference>
<dbReference type="InterPro" id="IPR029058">
    <property type="entry name" value="AB_hydrolase_fold"/>
</dbReference>
<dbReference type="Gene3D" id="3.40.50.1820">
    <property type="entry name" value="alpha/beta hydrolase"/>
    <property type="match status" value="1"/>
</dbReference>
<dbReference type="InterPro" id="IPR011990">
    <property type="entry name" value="TPR-like_helical_dom_sf"/>
</dbReference>
<dbReference type="Proteomes" id="UP000490060">
    <property type="component" value="Unassembled WGS sequence"/>
</dbReference>